<dbReference type="SUPFAM" id="SSF54695">
    <property type="entry name" value="POZ domain"/>
    <property type="match status" value="1"/>
</dbReference>
<evidence type="ECO:0000313" key="2">
    <source>
        <dbReference type="EMBL" id="KAK8866930.1"/>
    </source>
</evidence>
<name>A0ABR2IPN7_9EUKA</name>
<dbReference type="EMBL" id="JAPFFF010000015">
    <property type="protein sequence ID" value="KAK8866930.1"/>
    <property type="molecule type" value="Genomic_DNA"/>
</dbReference>
<keyword evidence="3" id="KW-1185">Reference proteome</keyword>
<protein>
    <recommendedName>
        <fullName evidence="1">BTB domain-containing protein</fullName>
    </recommendedName>
</protein>
<proteinExistence type="predicted"/>
<sequence length="279" mass="32924">MNKEVFEIIVGLPYDHSESEKLVKDFTIISVNSNKNVPFYFNLSILKSSSNVISQYESQNPGKNTFTVDPNQLSEEDIILFRDFVYGKKIEINYSTIERVKKIASFFNSTFLLEKCSLFQKYVSSIKTVIKIINNQINIEKFMKLIAQHFYIFRISKFLNQCDLLFLYQILTLPNLCDKSEESICLFLMERLTQIKDMQQVPIEVYKILGTIRSELFSDTFCQHLITTYEIKKDLLLPLIQRRLTYEKENDFLPNRIYQKNDIETCLEQFFIDYSNLAS</sequence>
<accession>A0ABR2IPN7</accession>
<reference evidence="2 3" key="1">
    <citation type="submission" date="2024-04" db="EMBL/GenBank/DDBJ databases">
        <title>Tritrichomonas musculus Genome.</title>
        <authorList>
            <person name="Alves-Ferreira E."/>
            <person name="Grigg M."/>
            <person name="Lorenzi H."/>
            <person name="Galac M."/>
        </authorList>
    </citation>
    <scope>NUCLEOTIDE SEQUENCE [LARGE SCALE GENOMIC DNA]</scope>
    <source>
        <strain evidence="2 3">EAF2021</strain>
    </source>
</reference>
<evidence type="ECO:0000259" key="1">
    <source>
        <dbReference type="Pfam" id="PF00651"/>
    </source>
</evidence>
<comment type="caution">
    <text evidence="2">The sequence shown here is derived from an EMBL/GenBank/DDBJ whole genome shotgun (WGS) entry which is preliminary data.</text>
</comment>
<organism evidence="2 3">
    <name type="scientific">Tritrichomonas musculus</name>
    <dbReference type="NCBI Taxonomy" id="1915356"/>
    <lineage>
        <taxon>Eukaryota</taxon>
        <taxon>Metamonada</taxon>
        <taxon>Parabasalia</taxon>
        <taxon>Tritrichomonadida</taxon>
        <taxon>Tritrichomonadidae</taxon>
        <taxon>Tritrichomonas</taxon>
    </lineage>
</organism>
<feature type="domain" description="BTB" evidence="1">
    <location>
        <begin position="22"/>
        <end position="120"/>
    </location>
</feature>
<gene>
    <name evidence="2" type="ORF">M9Y10_009899</name>
</gene>
<dbReference type="InterPro" id="IPR011333">
    <property type="entry name" value="SKP1/BTB/POZ_sf"/>
</dbReference>
<dbReference type="InterPro" id="IPR000210">
    <property type="entry name" value="BTB/POZ_dom"/>
</dbReference>
<dbReference type="Gene3D" id="3.30.710.10">
    <property type="entry name" value="Potassium Channel Kv1.1, Chain A"/>
    <property type="match status" value="1"/>
</dbReference>
<dbReference type="Proteomes" id="UP001470230">
    <property type="component" value="Unassembled WGS sequence"/>
</dbReference>
<dbReference type="Pfam" id="PF00651">
    <property type="entry name" value="BTB"/>
    <property type="match status" value="1"/>
</dbReference>
<evidence type="ECO:0000313" key="3">
    <source>
        <dbReference type="Proteomes" id="UP001470230"/>
    </source>
</evidence>